<sequence>MEAQSISKRVAVIGTGLAGLTTGYLLQGDDRYNVTLFEQADRLSFDSASVTIKNESTNDAERIDLPMRASAGGYYHNLMRMYEHLRIPLHPIKFLFVFAKATPTADGTVSHKGSANESYFIHASNLHQTPPPWPGNRGLIAHLTEILYLIVCQFWFTIACFLVTPLDITSTGYSESLAQYFDRIRLPRRYISHYLLPLLSGVATCTHEEMLQFPASDVVNYKKLSHGQQHYAVCGGVSQVQSRLTQELQDVKLNSRVIEAVPQADGTVVVRWQSTLDPSGRILEEVFDRVVLSVSPDVAGRIYKPLRSALEQLPTRQVESSVLKPETTGISVVKPDNVRQSFACMHHTRDPSAAQTMTLRTVFPDMGSPRTEALHAMPSGVVVSTCPLHEAAQPDAIKKAKFTRTLRSVEGKALVQELMKGTLVDKKVDDRKAGWVNGQDNIWISGAWCWDGMVLLEGCIVSAMRVALDFGVAIPWEKE</sequence>
<dbReference type="InterPro" id="IPR036188">
    <property type="entry name" value="FAD/NAD-bd_sf"/>
</dbReference>
<protein>
    <recommendedName>
        <fullName evidence="3">Amine oxidase domain-containing protein</fullName>
    </recommendedName>
</protein>
<dbReference type="PANTHER" id="PTHR42923:SF42">
    <property type="entry name" value="AMINE OXIDASE DOMAIN-CONTAINING PROTEIN"/>
    <property type="match status" value="1"/>
</dbReference>
<evidence type="ECO:0000313" key="1">
    <source>
        <dbReference type="EMBL" id="KAJ4127961.1"/>
    </source>
</evidence>
<dbReference type="Gene3D" id="1.10.3110.10">
    <property type="entry name" value="protoporphyrinogen ix oxidase, domain 3"/>
    <property type="match status" value="1"/>
</dbReference>
<proteinExistence type="predicted"/>
<evidence type="ECO:0008006" key="3">
    <source>
        <dbReference type="Google" id="ProtNLM"/>
    </source>
</evidence>
<dbReference type="InterPro" id="IPR050464">
    <property type="entry name" value="Zeta_carotene_desat/Oxidored"/>
</dbReference>
<accession>A0ABQ8R6F5</accession>
<reference evidence="1" key="1">
    <citation type="submission" date="2022-09" db="EMBL/GenBank/DDBJ databases">
        <title>Fusarium specimens isolated from Avocado Roots.</title>
        <authorList>
            <person name="Stajich J."/>
            <person name="Roper C."/>
            <person name="Heimlech-Rivalta G."/>
        </authorList>
    </citation>
    <scope>NUCLEOTIDE SEQUENCE</scope>
    <source>
        <strain evidence="1">CF00095</strain>
    </source>
</reference>
<organism evidence="1 2">
    <name type="scientific">Fusarium equiseti</name>
    <name type="common">Fusarium scirpi</name>
    <dbReference type="NCBI Taxonomy" id="61235"/>
    <lineage>
        <taxon>Eukaryota</taxon>
        <taxon>Fungi</taxon>
        <taxon>Dikarya</taxon>
        <taxon>Ascomycota</taxon>
        <taxon>Pezizomycotina</taxon>
        <taxon>Sordariomycetes</taxon>
        <taxon>Hypocreomycetidae</taxon>
        <taxon>Hypocreales</taxon>
        <taxon>Nectriaceae</taxon>
        <taxon>Fusarium</taxon>
        <taxon>Fusarium incarnatum-equiseti species complex</taxon>
    </lineage>
</organism>
<comment type="caution">
    <text evidence="1">The sequence shown here is derived from an EMBL/GenBank/DDBJ whole genome shotgun (WGS) entry which is preliminary data.</text>
</comment>
<dbReference type="Gene3D" id="3.90.660.20">
    <property type="entry name" value="Protoporphyrinogen oxidase, mitochondrial, domain 2"/>
    <property type="match status" value="1"/>
</dbReference>
<dbReference type="PANTHER" id="PTHR42923">
    <property type="entry name" value="PROTOPORPHYRINOGEN OXIDASE"/>
    <property type="match status" value="1"/>
</dbReference>
<dbReference type="Pfam" id="PF13450">
    <property type="entry name" value="NAD_binding_8"/>
    <property type="match status" value="1"/>
</dbReference>
<keyword evidence="2" id="KW-1185">Reference proteome</keyword>
<dbReference type="Gene3D" id="3.50.50.60">
    <property type="entry name" value="FAD/NAD(P)-binding domain"/>
    <property type="match status" value="2"/>
</dbReference>
<dbReference type="EMBL" id="JAOQBH010000012">
    <property type="protein sequence ID" value="KAJ4127961.1"/>
    <property type="molecule type" value="Genomic_DNA"/>
</dbReference>
<evidence type="ECO:0000313" key="2">
    <source>
        <dbReference type="Proteomes" id="UP001152024"/>
    </source>
</evidence>
<name>A0ABQ8R6F5_FUSEQ</name>
<dbReference type="SUPFAM" id="SSF51905">
    <property type="entry name" value="FAD/NAD(P)-binding domain"/>
    <property type="match status" value="1"/>
</dbReference>
<dbReference type="Proteomes" id="UP001152024">
    <property type="component" value="Unassembled WGS sequence"/>
</dbReference>
<gene>
    <name evidence="1" type="ORF">NW768_008244</name>
</gene>